<sequence>MQTDGLTEASSDGSRSSAWVEVIPGIDRLNTLYSSFRCSASLITQAFSGRDAPVPAAVDDP</sequence>
<evidence type="ECO:0000313" key="2">
    <source>
        <dbReference type="Proteomes" id="UP000667802"/>
    </source>
</evidence>
<dbReference type="Proteomes" id="UP000667802">
    <property type="component" value="Unassembled WGS sequence"/>
</dbReference>
<organism evidence="1 2">
    <name type="scientific">Aetokthonos hydrillicola Thurmond2011</name>
    <dbReference type="NCBI Taxonomy" id="2712845"/>
    <lineage>
        <taxon>Bacteria</taxon>
        <taxon>Bacillati</taxon>
        <taxon>Cyanobacteriota</taxon>
        <taxon>Cyanophyceae</taxon>
        <taxon>Nostocales</taxon>
        <taxon>Hapalosiphonaceae</taxon>
        <taxon>Aetokthonos</taxon>
    </lineage>
</organism>
<name>A0AAP5MDS7_9CYAN</name>
<proteinExistence type="predicted"/>
<dbReference type="AlphaFoldDB" id="A0AAP5MDS7"/>
<evidence type="ECO:0000313" key="1">
    <source>
        <dbReference type="EMBL" id="MDR9900962.1"/>
    </source>
</evidence>
<protein>
    <submittedName>
        <fullName evidence="1">Uncharacterized protein</fullName>
    </submittedName>
</protein>
<feature type="non-terminal residue" evidence="1">
    <location>
        <position position="61"/>
    </location>
</feature>
<reference evidence="2" key="1">
    <citation type="journal article" date="2021" name="Science">
        <title>Hunting the eagle killer: A cyanobacterial neurotoxin causes vacuolar myelinopathy.</title>
        <authorList>
            <person name="Breinlinger S."/>
            <person name="Phillips T.J."/>
            <person name="Haram B.N."/>
            <person name="Mares J."/>
            <person name="Martinez Yerena J.A."/>
            <person name="Hrouzek P."/>
            <person name="Sobotka R."/>
            <person name="Henderson W.M."/>
            <person name="Schmieder P."/>
            <person name="Williams S.M."/>
            <person name="Lauderdale J.D."/>
            <person name="Wilde H.D."/>
            <person name="Gerrin W."/>
            <person name="Kust A."/>
            <person name="Washington J.W."/>
            <person name="Wagner C."/>
            <person name="Geier B."/>
            <person name="Liebeke M."/>
            <person name="Enke H."/>
            <person name="Niedermeyer T.H.J."/>
            <person name="Wilde S.B."/>
        </authorList>
    </citation>
    <scope>NUCLEOTIDE SEQUENCE [LARGE SCALE GENOMIC DNA]</scope>
    <source>
        <strain evidence="2">Thurmond2011</strain>
    </source>
</reference>
<gene>
    <name evidence="1" type="ORF">G7B40_041890</name>
</gene>
<keyword evidence="2" id="KW-1185">Reference proteome</keyword>
<accession>A0AAP5MDS7</accession>
<comment type="caution">
    <text evidence="1">The sequence shown here is derived from an EMBL/GenBank/DDBJ whole genome shotgun (WGS) entry which is preliminary data.</text>
</comment>
<dbReference type="EMBL" id="JAALHA020000047">
    <property type="protein sequence ID" value="MDR9900962.1"/>
    <property type="molecule type" value="Genomic_DNA"/>
</dbReference>